<organism evidence="1">
    <name type="scientific">Oryza nivara</name>
    <name type="common">Indian wild rice</name>
    <name type="synonym">Oryza sativa f. spontanea</name>
    <dbReference type="NCBI Taxonomy" id="4536"/>
    <lineage>
        <taxon>Eukaryota</taxon>
        <taxon>Viridiplantae</taxon>
        <taxon>Streptophyta</taxon>
        <taxon>Embryophyta</taxon>
        <taxon>Tracheophyta</taxon>
        <taxon>Spermatophyta</taxon>
        <taxon>Magnoliopsida</taxon>
        <taxon>Liliopsida</taxon>
        <taxon>Poales</taxon>
        <taxon>Poaceae</taxon>
        <taxon>BOP clade</taxon>
        <taxon>Oryzoideae</taxon>
        <taxon>Oryzeae</taxon>
        <taxon>Oryzinae</taxon>
        <taxon>Oryza</taxon>
    </lineage>
</organism>
<dbReference type="EnsemblPlants" id="ONIVA08G24020.1">
    <property type="protein sequence ID" value="ONIVA08G24020.1"/>
    <property type="gene ID" value="ONIVA08G24020"/>
</dbReference>
<keyword evidence="2" id="KW-1185">Reference proteome</keyword>
<evidence type="ECO:0000313" key="2">
    <source>
        <dbReference type="Proteomes" id="UP000006591"/>
    </source>
</evidence>
<accession>A0A0E0IET1</accession>
<dbReference type="AlphaFoldDB" id="A0A0E0IET1"/>
<name>A0A0E0IET1_ORYNI</name>
<proteinExistence type="predicted"/>
<sequence length="69" mass="7427">MEPYVSKNPRGGAAAIAAVTGSLAVYRSWRGGIWLQGQSLFDRAQTPKSTSTNLDVQSNLSENINCLKT</sequence>
<dbReference type="Proteomes" id="UP000006591">
    <property type="component" value="Chromosome 8"/>
</dbReference>
<reference evidence="1" key="1">
    <citation type="submission" date="2015-04" db="UniProtKB">
        <authorList>
            <consortium name="EnsemblPlants"/>
        </authorList>
    </citation>
    <scope>IDENTIFICATION</scope>
    <source>
        <strain evidence="1">SL10</strain>
    </source>
</reference>
<dbReference type="Gramene" id="ONIVA08G24020.1">
    <property type="protein sequence ID" value="ONIVA08G24020.1"/>
    <property type="gene ID" value="ONIVA08G24020"/>
</dbReference>
<dbReference type="HOGENOM" id="CLU_2780243_0_0_1"/>
<evidence type="ECO:0000313" key="1">
    <source>
        <dbReference type="EnsemblPlants" id="ONIVA08G24020.1"/>
    </source>
</evidence>
<dbReference type="STRING" id="4536.A0A0E0IET1"/>
<protein>
    <submittedName>
        <fullName evidence="1">Uncharacterized protein</fullName>
    </submittedName>
</protein>
<reference evidence="1" key="2">
    <citation type="submission" date="2018-04" db="EMBL/GenBank/DDBJ databases">
        <title>OnivRS2 (Oryza nivara Reference Sequence Version 2).</title>
        <authorList>
            <person name="Zhang J."/>
            <person name="Kudrna D."/>
            <person name="Lee S."/>
            <person name="Talag J."/>
            <person name="Rajasekar S."/>
            <person name="Welchert J."/>
            <person name="Hsing Y.-I."/>
            <person name="Wing R.A."/>
        </authorList>
    </citation>
    <scope>NUCLEOTIDE SEQUENCE [LARGE SCALE GENOMIC DNA]</scope>
    <source>
        <strain evidence="1">SL10</strain>
    </source>
</reference>